<dbReference type="FunFam" id="2.90.10.10:FF:000001">
    <property type="entry name" value="G-type lectin S-receptor-like serine/threonine-protein kinase"/>
    <property type="match status" value="1"/>
</dbReference>
<dbReference type="SMART" id="SM00473">
    <property type="entry name" value="PAN_AP"/>
    <property type="match status" value="1"/>
</dbReference>
<feature type="transmembrane region" description="Helical" evidence="6">
    <location>
        <begin position="437"/>
        <end position="460"/>
    </location>
</feature>
<dbReference type="Pfam" id="PF07714">
    <property type="entry name" value="PK_Tyr_Ser-Thr"/>
    <property type="match status" value="1"/>
</dbReference>
<evidence type="ECO:0000256" key="1">
    <source>
        <dbReference type="ARBA" id="ARBA00022553"/>
    </source>
</evidence>
<dbReference type="PANTHER" id="PTHR32444">
    <property type="entry name" value="BULB-TYPE LECTIN DOMAIN-CONTAINING PROTEIN"/>
    <property type="match status" value="1"/>
</dbReference>
<dbReference type="Gene3D" id="1.10.510.10">
    <property type="entry name" value="Transferase(Phosphotransferase) domain 1"/>
    <property type="match status" value="1"/>
</dbReference>
<keyword evidence="6" id="KW-0812">Transmembrane</keyword>
<evidence type="ECO:0000256" key="2">
    <source>
        <dbReference type="ARBA" id="ARBA00022729"/>
    </source>
</evidence>
<feature type="non-terminal residue" evidence="11">
    <location>
        <position position="1"/>
    </location>
</feature>
<evidence type="ECO:0000256" key="5">
    <source>
        <dbReference type="ARBA" id="ARBA00023180"/>
    </source>
</evidence>
<keyword evidence="6" id="KW-0472">Membrane</keyword>
<reference evidence="11" key="1">
    <citation type="submission" date="2023-07" db="EMBL/GenBank/DDBJ databases">
        <title>draft genome sequence of fig (Ficus carica).</title>
        <authorList>
            <person name="Takahashi T."/>
            <person name="Nishimura K."/>
        </authorList>
    </citation>
    <scope>NUCLEOTIDE SEQUENCE</scope>
</reference>
<feature type="domain" description="Bulb-type lectin" evidence="9">
    <location>
        <begin position="24"/>
        <end position="145"/>
    </location>
</feature>
<dbReference type="InterPro" id="IPR008271">
    <property type="entry name" value="Ser/Thr_kinase_AS"/>
</dbReference>
<dbReference type="Gene3D" id="2.90.10.10">
    <property type="entry name" value="Bulb-type lectin domain"/>
    <property type="match status" value="1"/>
</dbReference>
<dbReference type="EMBL" id="BTGU01000185">
    <property type="protein sequence ID" value="GMN64535.1"/>
    <property type="molecule type" value="Genomic_DNA"/>
</dbReference>
<keyword evidence="3" id="KW-1015">Disulfide bond</keyword>
<dbReference type="SUPFAM" id="SSF56112">
    <property type="entry name" value="Protein kinase-like (PK-like)"/>
    <property type="match status" value="1"/>
</dbReference>
<protein>
    <submittedName>
        <fullName evidence="11">Uncharacterized protein</fullName>
    </submittedName>
</protein>
<gene>
    <name evidence="11" type="ORF">TIFTF001_033615</name>
</gene>
<dbReference type="FunFam" id="3.30.200.20:FF:000924">
    <property type="entry name" value="Uncharacterized protein"/>
    <property type="match status" value="1"/>
</dbReference>
<evidence type="ECO:0000313" key="11">
    <source>
        <dbReference type="EMBL" id="GMN64535.1"/>
    </source>
</evidence>
<dbReference type="InterPro" id="IPR011009">
    <property type="entry name" value="Kinase-like_dom_sf"/>
</dbReference>
<dbReference type="InterPro" id="IPR001245">
    <property type="entry name" value="Ser-Thr/Tyr_kinase_cat_dom"/>
</dbReference>
<dbReference type="InterPro" id="IPR001480">
    <property type="entry name" value="Bulb-type_lectin_dom"/>
</dbReference>
<dbReference type="SMART" id="SM00108">
    <property type="entry name" value="B_lectin"/>
    <property type="match status" value="1"/>
</dbReference>
<keyword evidence="5" id="KW-0325">Glycoprotein</keyword>
<keyword evidence="1" id="KW-0597">Phosphoprotein</keyword>
<dbReference type="GO" id="GO:0048544">
    <property type="term" value="P:recognition of pollen"/>
    <property type="evidence" value="ECO:0007669"/>
    <property type="project" value="InterPro"/>
</dbReference>
<feature type="chain" id="PRO_5041723339" evidence="7">
    <location>
        <begin position="23"/>
        <end position="639"/>
    </location>
</feature>
<proteinExistence type="predicted"/>
<dbReference type="InterPro" id="IPR000719">
    <property type="entry name" value="Prot_kinase_dom"/>
</dbReference>
<dbReference type="Pfam" id="PF00954">
    <property type="entry name" value="S_locus_glycop"/>
    <property type="match status" value="1"/>
</dbReference>
<feature type="signal peptide" evidence="7">
    <location>
        <begin position="1"/>
        <end position="22"/>
    </location>
</feature>
<dbReference type="Proteomes" id="UP001187192">
    <property type="component" value="Unassembled WGS sequence"/>
</dbReference>
<dbReference type="SUPFAM" id="SSF51110">
    <property type="entry name" value="alpha-D-mannose-specific plant lectins"/>
    <property type="match status" value="1"/>
</dbReference>
<feature type="domain" description="Protein kinase" evidence="8">
    <location>
        <begin position="455"/>
        <end position="639"/>
    </location>
</feature>
<evidence type="ECO:0000259" key="8">
    <source>
        <dbReference type="PROSITE" id="PS50011"/>
    </source>
</evidence>
<comment type="caution">
    <text evidence="11">The sequence shown here is derived from an EMBL/GenBank/DDBJ whole genome shotgun (WGS) entry which is preliminary data.</text>
</comment>
<dbReference type="PROSITE" id="PS50927">
    <property type="entry name" value="BULB_LECTIN"/>
    <property type="match status" value="1"/>
</dbReference>
<evidence type="ECO:0000256" key="7">
    <source>
        <dbReference type="SAM" id="SignalP"/>
    </source>
</evidence>
<dbReference type="Gene3D" id="3.30.200.20">
    <property type="entry name" value="Phosphorylase Kinase, domain 1"/>
    <property type="match status" value="1"/>
</dbReference>
<evidence type="ECO:0000256" key="6">
    <source>
        <dbReference type="SAM" id="Phobius"/>
    </source>
</evidence>
<dbReference type="PROSITE" id="PS50948">
    <property type="entry name" value="PAN"/>
    <property type="match status" value="1"/>
</dbReference>
<sequence>MAVFPFMLKTFSFLFFFHTVSSAVDSISQSQSLNDGATLVSKEGGFEFGFFSPGKSKNRYVGIWYKNIPVQTVVWVANGCNPINDSSGLLMIKDRGNLVLLNHSKSVVWSTSSTKQAQKPIVQLLDSGNLVLRDEEDRNSETYLWQSFDYPSDTMLPGMKLGWDFRTGIQRNLTAWKSWDDPCPGDFICWIEFGTQLHTLPETYILNGTKKFYRTGSWFGLSFSGSPELRPNALFNYSFVYNNYEVYYTYNLKNKSTISRMVMNQTTSLRQRLTWIESDQSWTPFASVPRDYCDKYAVCGANANCTINDNPICQCLRGFKPKHQEKWNLRDWSDGCVWNNTPSCKHNDKDGFEKFSNLKLPDASNSWMAENLNLDDCRTMCLNNCSCMAYTNSDFRGLGSGCVIWYGDLIDIRQFSNGGQDLFIRVPHSKSGGDDRIVISAIVVSVIGGVSGILLLGYCIHRRGSKGRKNKATPKDKAKAEDFELPFFSLAAIKDGQEIAVKRLSSSSHQGINEFKNEVMLIVKLQHRNLVKLLGCCIQGEEKLLIYEYMPNKSLDFFIFDPQQRKLLEWPNRFEILCGIARGLQYLHQDSRLRIVHRDLKTSNILLDNKMNPKISDFGMAKTFGGDQTEGKTNRIAGT</sequence>
<dbReference type="AlphaFoldDB" id="A0AA88J7U1"/>
<evidence type="ECO:0000259" key="10">
    <source>
        <dbReference type="PROSITE" id="PS50948"/>
    </source>
</evidence>
<name>A0AA88J7U1_FICCA</name>
<keyword evidence="2 7" id="KW-0732">Signal</keyword>
<dbReference type="GO" id="GO:0004672">
    <property type="term" value="F:protein kinase activity"/>
    <property type="evidence" value="ECO:0007669"/>
    <property type="project" value="InterPro"/>
</dbReference>
<dbReference type="PROSITE" id="PS50011">
    <property type="entry name" value="PROTEIN_KINASE_DOM"/>
    <property type="match status" value="1"/>
</dbReference>
<dbReference type="InterPro" id="IPR036426">
    <property type="entry name" value="Bulb-type_lectin_dom_sf"/>
</dbReference>
<dbReference type="Pfam" id="PF01453">
    <property type="entry name" value="B_lectin"/>
    <property type="match status" value="1"/>
</dbReference>
<evidence type="ECO:0000256" key="4">
    <source>
        <dbReference type="ARBA" id="ARBA00023170"/>
    </source>
</evidence>
<keyword evidence="12" id="KW-1185">Reference proteome</keyword>
<keyword evidence="4" id="KW-0675">Receptor</keyword>
<feature type="domain" description="Apple" evidence="10">
    <location>
        <begin position="344"/>
        <end position="427"/>
    </location>
</feature>
<dbReference type="FunFam" id="1.10.510.10:FF:001019">
    <property type="entry name" value="G-type lectin S-receptor-like serine/threonine-protein kinase B120"/>
    <property type="match status" value="1"/>
</dbReference>
<dbReference type="SMART" id="SM00220">
    <property type="entry name" value="S_TKc"/>
    <property type="match status" value="1"/>
</dbReference>
<dbReference type="CDD" id="cd00028">
    <property type="entry name" value="B_lectin"/>
    <property type="match status" value="1"/>
</dbReference>
<keyword evidence="6" id="KW-1133">Transmembrane helix</keyword>
<dbReference type="InterPro" id="IPR000858">
    <property type="entry name" value="S_locus_glycoprot_dom"/>
</dbReference>
<evidence type="ECO:0000259" key="9">
    <source>
        <dbReference type="PROSITE" id="PS50927"/>
    </source>
</evidence>
<evidence type="ECO:0000256" key="3">
    <source>
        <dbReference type="ARBA" id="ARBA00023157"/>
    </source>
</evidence>
<evidence type="ECO:0000313" key="12">
    <source>
        <dbReference type="Proteomes" id="UP001187192"/>
    </source>
</evidence>
<dbReference type="Pfam" id="PF08276">
    <property type="entry name" value="PAN_2"/>
    <property type="match status" value="1"/>
</dbReference>
<organism evidence="11 12">
    <name type="scientific">Ficus carica</name>
    <name type="common">Common fig</name>
    <dbReference type="NCBI Taxonomy" id="3494"/>
    <lineage>
        <taxon>Eukaryota</taxon>
        <taxon>Viridiplantae</taxon>
        <taxon>Streptophyta</taxon>
        <taxon>Embryophyta</taxon>
        <taxon>Tracheophyta</taxon>
        <taxon>Spermatophyta</taxon>
        <taxon>Magnoliopsida</taxon>
        <taxon>eudicotyledons</taxon>
        <taxon>Gunneridae</taxon>
        <taxon>Pentapetalae</taxon>
        <taxon>rosids</taxon>
        <taxon>fabids</taxon>
        <taxon>Rosales</taxon>
        <taxon>Moraceae</taxon>
        <taxon>Ficeae</taxon>
        <taxon>Ficus</taxon>
    </lineage>
</organism>
<dbReference type="PANTHER" id="PTHR32444:SF234">
    <property type="entry name" value="RECEPTOR-LIKE SERINE_THREONINE-PROTEIN KINASE"/>
    <property type="match status" value="1"/>
</dbReference>
<dbReference type="CDD" id="cd01098">
    <property type="entry name" value="PAN_AP_plant"/>
    <property type="match status" value="1"/>
</dbReference>
<dbReference type="GO" id="GO:0005524">
    <property type="term" value="F:ATP binding"/>
    <property type="evidence" value="ECO:0007669"/>
    <property type="project" value="InterPro"/>
</dbReference>
<dbReference type="PROSITE" id="PS00108">
    <property type="entry name" value="PROTEIN_KINASE_ST"/>
    <property type="match status" value="1"/>
</dbReference>
<accession>A0AA88J7U1</accession>
<dbReference type="InterPro" id="IPR003609">
    <property type="entry name" value="Pan_app"/>
</dbReference>
<dbReference type="FunFam" id="3.50.4.10:FF:000002">
    <property type="entry name" value="G-type lectin S-receptor-like serine/threonine-protein kinase"/>
    <property type="match status" value="1"/>
</dbReference>